<evidence type="ECO:0000256" key="6">
    <source>
        <dbReference type="ARBA" id="ARBA00023026"/>
    </source>
</evidence>
<evidence type="ECO:0000256" key="3">
    <source>
        <dbReference type="ARBA" id="ARBA00022723"/>
    </source>
</evidence>
<dbReference type="GO" id="GO:0016705">
    <property type="term" value="F:oxidoreductase activity, acting on paired donors, with incorporation or reduction of molecular oxygen"/>
    <property type="evidence" value="ECO:0007669"/>
    <property type="project" value="InterPro"/>
</dbReference>
<sequence length="480" mass="54215">MITIASLGFIALVSLLLWTLYGAIYRLYFSPIAKFPGPKLAALTLWYEFYFNVILDGQWLWEIKRMHEQYGPIIRINPYELHIDDLEYYDELYAGSMRKREKYPWFASCGGSPGSAFETIGHDLHRLRRSAVNPFFSKRSINATESAIKSQISLLSDIFHSHFLSATPVNLRVAFSSLTLDIISDYCYGESFGALTNKDVAETWSNTLSQIMSITTFVMHFPLIFKIMTFLPDSLAGPVLRHHRNSRKLVTRVLKHEDTGIRQNTIFHELRDSALLPPQEKTVNRLADDGNVLIGAGVRDEISTVDGDITWVKLEKLPFLSAVITEALRISSVVTTRLPRVAPDEDLKFKQWTIPAGTPTSMSYYLIHYSPVIFPSPEKFDPTRWIANSALGGSAPGDAVRNHRLNKYFVPFSKGTRICLGINLAYAELFLTTACILKRFDFELFGTTKKDVEIKRDHFVAAPAAGSKGIRVIVTSDRGE</sequence>
<comment type="similarity">
    <text evidence="2 9">Belongs to the cytochrome P450 family.</text>
</comment>
<keyword evidence="11" id="KW-1185">Reference proteome</keyword>
<dbReference type="InterPro" id="IPR001128">
    <property type="entry name" value="Cyt_P450"/>
</dbReference>
<dbReference type="PANTHER" id="PTHR24305:SF157">
    <property type="entry name" value="N-ACETYLTRYPTOPHAN 6-HYDROXYLASE IVOC-RELATED"/>
    <property type="match status" value="1"/>
</dbReference>
<evidence type="ECO:0000313" key="10">
    <source>
        <dbReference type="EMBL" id="KAB8289893.1"/>
    </source>
</evidence>
<dbReference type="PANTHER" id="PTHR24305">
    <property type="entry name" value="CYTOCHROME P450"/>
    <property type="match status" value="1"/>
</dbReference>
<keyword evidence="7 9" id="KW-0503">Monooxygenase</keyword>
<evidence type="ECO:0000256" key="1">
    <source>
        <dbReference type="ARBA" id="ARBA00001971"/>
    </source>
</evidence>
<keyword evidence="5 8" id="KW-0408">Iron</keyword>
<comment type="caution">
    <text evidence="10">The sequence shown here is derived from an EMBL/GenBank/DDBJ whole genome shotgun (WGS) entry which is preliminary data.</text>
</comment>
<dbReference type="PRINTS" id="PR00465">
    <property type="entry name" value="EP450IV"/>
</dbReference>
<evidence type="ECO:0000256" key="4">
    <source>
        <dbReference type="ARBA" id="ARBA00023002"/>
    </source>
</evidence>
<name>A0A5N6JNA1_MONLA</name>
<dbReference type="Pfam" id="PF00067">
    <property type="entry name" value="p450"/>
    <property type="match status" value="2"/>
</dbReference>
<evidence type="ECO:0000256" key="9">
    <source>
        <dbReference type="RuleBase" id="RU000461"/>
    </source>
</evidence>
<keyword evidence="4 9" id="KW-0560">Oxidoreductase</keyword>
<dbReference type="PRINTS" id="PR00385">
    <property type="entry name" value="P450"/>
</dbReference>
<dbReference type="GO" id="GO:0005506">
    <property type="term" value="F:iron ion binding"/>
    <property type="evidence" value="ECO:0007669"/>
    <property type="project" value="InterPro"/>
</dbReference>
<dbReference type="Proteomes" id="UP000326757">
    <property type="component" value="Unassembled WGS sequence"/>
</dbReference>
<dbReference type="PROSITE" id="PS00086">
    <property type="entry name" value="CYTOCHROME_P450"/>
    <property type="match status" value="1"/>
</dbReference>
<dbReference type="InterPro" id="IPR002403">
    <property type="entry name" value="Cyt_P450_E_grp-IV"/>
</dbReference>
<comment type="cofactor">
    <cofactor evidence="1 8">
        <name>heme</name>
        <dbReference type="ChEBI" id="CHEBI:30413"/>
    </cofactor>
</comment>
<dbReference type="GO" id="GO:0004497">
    <property type="term" value="F:monooxygenase activity"/>
    <property type="evidence" value="ECO:0007669"/>
    <property type="project" value="UniProtKB-KW"/>
</dbReference>
<dbReference type="InterPro" id="IPR050121">
    <property type="entry name" value="Cytochrome_P450_monoxygenase"/>
</dbReference>
<evidence type="ECO:0008006" key="12">
    <source>
        <dbReference type="Google" id="ProtNLM"/>
    </source>
</evidence>
<feature type="binding site" description="axial binding residue" evidence="8">
    <location>
        <position position="419"/>
    </location>
    <ligand>
        <name>heme</name>
        <dbReference type="ChEBI" id="CHEBI:30413"/>
    </ligand>
    <ligandPart>
        <name>Fe</name>
        <dbReference type="ChEBI" id="CHEBI:18248"/>
    </ligandPart>
</feature>
<dbReference type="EMBL" id="VIGI01000020">
    <property type="protein sequence ID" value="KAB8289893.1"/>
    <property type="molecule type" value="Genomic_DNA"/>
</dbReference>
<accession>A0A5N6JNA1</accession>
<proteinExistence type="inferred from homology"/>
<evidence type="ECO:0000256" key="8">
    <source>
        <dbReference type="PIRSR" id="PIRSR602403-1"/>
    </source>
</evidence>
<organism evidence="10 11">
    <name type="scientific">Monilinia laxa</name>
    <name type="common">Brown rot fungus</name>
    <name type="synonym">Sclerotinia laxa</name>
    <dbReference type="NCBI Taxonomy" id="61186"/>
    <lineage>
        <taxon>Eukaryota</taxon>
        <taxon>Fungi</taxon>
        <taxon>Dikarya</taxon>
        <taxon>Ascomycota</taxon>
        <taxon>Pezizomycotina</taxon>
        <taxon>Leotiomycetes</taxon>
        <taxon>Helotiales</taxon>
        <taxon>Sclerotiniaceae</taxon>
        <taxon>Monilinia</taxon>
    </lineage>
</organism>
<dbReference type="InterPro" id="IPR017972">
    <property type="entry name" value="Cyt_P450_CS"/>
</dbReference>
<gene>
    <name evidence="10" type="ORF">EYC80_010524</name>
</gene>
<evidence type="ECO:0000256" key="7">
    <source>
        <dbReference type="ARBA" id="ARBA00023033"/>
    </source>
</evidence>
<dbReference type="OrthoDB" id="3945418at2759"/>
<evidence type="ECO:0000313" key="11">
    <source>
        <dbReference type="Proteomes" id="UP000326757"/>
    </source>
</evidence>
<evidence type="ECO:0000256" key="2">
    <source>
        <dbReference type="ARBA" id="ARBA00010617"/>
    </source>
</evidence>
<dbReference type="GO" id="GO:0020037">
    <property type="term" value="F:heme binding"/>
    <property type="evidence" value="ECO:0007669"/>
    <property type="project" value="InterPro"/>
</dbReference>
<keyword evidence="8 9" id="KW-0349">Heme</keyword>
<reference evidence="10 11" key="1">
    <citation type="submission" date="2019-06" db="EMBL/GenBank/DDBJ databases">
        <title>Genome Sequence of the Brown Rot Fungal Pathogen Monilinia laxa.</title>
        <authorList>
            <person name="De Miccolis Angelini R.M."/>
            <person name="Landi L."/>
            <person name="Abate D."/>
            <person name="Pollastro S."/>
            <person name="Romanazzi G."/>
            <person name="Faretra F."/>
        </authorList>
    </citation>
    <scope>NUCLEOTIDE SEQUENCE [LARGE SCALE GENOMIC DNA]</scope>
    <source>
        <strain evidence="10 11">Mlax316</strain>
    </source>
</reference>
<dbReference type="InterPro" id="IPR036396">
    <property type="entry name" value="Cyt_P450_sf"/>
</dbReference>
<dbReference type="Gene3D" id="1.10.630.10">
    <property type="entry name" value="Cytochrome P450"/>
    <property type="match status" value="2"/>
</dbReference>
<dbReference type="CDD" id="cd11062">
    <property type="entry name" value="CYP58-like"/>
    <property type="match status" value="1"/>
</dbReference>
<dbReference type="SUPFAM" id="SSF48264">
    <property type="entry name" value="Cytochrome P450"/>
    <property type="match status" value="1"/>
</dbReference>
<evidence type="ECO:0000256" key="5">
    <source>
        <dbReference type="ARBA" id="ARBA00023004"/>
    </source>
</evidence>
<dbReference type="AlphaFoldDB" id="A0A5N6JNA1"/>
<keyword evidence="6" id="KW-0843">Virulence</keyword>
<keyword evidence="3 8" id="KW-0479">Metal-binding</keyword>
<protein>
    <recommendedName>
        <fullName evidence="12">Cytochrome P450</fullName>
    </recommendedName>
</protein>